<dbReference type="Pfam" id="PF00248">
    <property type="entry name" value="Aldo_ket_red"/>
    <property type="match status" value="1"/>
</dbReference>
<dbReference type="EMBL" id="AWWI01000179">
    <property type="protein sequence ID" value="PIL14938.1"/>
    <property type="molecule type" value="Genomic_DNA"/>
</dbReference>
<dbReference type="InterPro" id="IPR023210">
    <property type="entry name" value="NADP_OxRdtase_dom"/>
</dbReference>
<feature type="domain" description="NADP-dependent oxidoreductase" evidence="1">
    <location>
        <begin position="18"/>
        <end position="318"/>
    </location>
</feature>
<dbReference type="RefSeq" id="WP_099913541.1">
    <property type="nucleotide sequence ID" value="NZ_AWWI01000179.1"/>
</dbReference>
<dbReference type="PANTHER" id="PTHR43147:SF2">
    <property type="entry name" value="NADP-DEPENDENT OXIDOREDUCTASE DOMAIN-CONTAINING PROTEIN"/>
    <property type="match status" value="1"/>
</dbReference>
<dbReference type="Gene3D" id="3.20.20.100">
    <property type="entry name" value="NADP-dependent oxidoreductase domain"/>
    <property type="match status" value="1"/>
</dbReference>
<dbReference type="Proteomes" id="UP000231259">
    <property type="component" value="Unassembled WGS sequence"/>
</dbReference>
<evidence type="ECO:0000313" key="2">
    <source>
        <dbReference type="EMBL" id="PIL14938.1"/>
    </source>
</evidence>
<sequence>MTYPPRFTLAPGYDISRVVRGGWQLAGGHGAIDQSAAIEDLIASAESGITTFDCADIYTGVEEIMGAFRAEYGRRHGAQALSRIRVHTKCVPDLEKLPVLTRPMLQETIDRSCKRLGLEQLDLVQFHWWDYTQGDWLQAAQWLKEFRTEGRIGLLSGTNFDTDHVETIFDAGIALTSLQVQYSLLDSRPEKRMAAAATRNDMYFLCYGTVAGGFLSDLWLGQPDPMGEMENRSLTKYRLIIEDFGGWDLFQTLLSTLRDIADAHGCDVATVASAAILTRPRVAGVIVGARNRAHLDANLKVGALALGTDDMARIDAVLARAAPLEGDVYSLERDRHGRHGAIMKYNLNTEEA</sequence>
<organism evidence="2 3">
    <name type="scientific">Puniceibacterium antarcticum</name>
    <dbReference type="NCBI Taxonomy" id="1206336"/>
    <lineage>
        <taxon>Bacteria</taxon>
        <taxon>Pseudomonadati</taxon>
        <taxon>Pseudomonadota</taxon>
        <taxon>Alphaproteobacteria</taxon>
        <taxon>Rhodobacterales</taxon>
        <taxon>Paracoccaceae</taxon>
        <taxon>Puniceibacterium</taxon>
    </lineage>
</organism>
<proteinExistence type="predicted"/>
<dbReference type="CDD" id="cd19101">
    <property type="entry name" value="AKR_unchar"/>
    <property type="match status" value="1"/>
</dbReference>
<comment type="caution">
    <text evidence="2">The sequence shown here is derived from an EMBL/GenBank/DDBJ whole genome shotgun (WGS) entry which is preliminary data.</text>
</comment>
<dbReference type="OrthoDB" id="9783572at2"/>
<dbReference type="AlphaFoldDB" id="A0A2G8R1A8"/>
<keyword evidence="3" id="KW-1185">Reference proteome</keyword>
<evidence type="ECO:0000313" key="3">
    <source>
        <dbReference type="Proteomes" id="UP000231259"/>
    </source>
</evidence>
<dbReference type="PANTHER" id="PTHR43147">
    <property type="entry name" value="PROTEIN TAS"/>
    <property type="match status" value="1"/>
</dbReference>
<reference evidence="2 3" key="1">
    <citation type="submission" date="2013-09" db="EMBL/GenBank/DDBJ databases">
        <title>Genome sequencing of Phaeobacter antarcticus sp. nov. SM1211.</title>
        <authorList>
            <person name="Zhang X.-Y."/>
            <person name="Liu C."/>
            <person name="Chen X.-L."/>
            <person name="Xie B.-B."/>
            <person name="Qin Q.-L."/>
            <person name="Rong J.-C."/>
            <person name="Zhang Y.-Z."/>
        </authorList>
    </citation>
    <scope>NUCLEOTIDE SEQUENCE [LARGE SCALE GENOMIC DNA]</scope>
    <source>
        <strain evidence="2 3">SM1211</strain>
    </source>
</reference>
<accession>A0A2G8R1A8</accession>
<dbReference type="SUPFAM" id="SSF51430">
    <property type="entry name" value="NAD(P)-linked oxidoreductase"/>
    <property type="match status" value="1"/>
</dbReference>
<evidence type="ECO:0000259" key="1">
    <source>
        <dbReference type="Pfam" id="PF00248"/>
    </source>
</evidence>
<protein>
    <recommendedName>
        <fullName evidence="1">NADP-dependent oxidoreductase domain-containing protein</fullName>
    </recommendedName>
</protein>
<dbReference type="InterPro" id="IPR036812">
    <property type="entry name" value="NAD(P)_OxRdtase_dom_sf"/>
</dbReference>
<name>A0A2G8R1A8_9RHOB</name>
<gene>
    <name evidence="2" type="ORF">P775_26265</name>
</gene>